<reference evidence="9" key="1">
    <citation type="submission" date="2006-02" db="EMBL/GenBank/DDBJ databases">
        <title>Molecular cloning and characterization of a CBF gene from Brassica rapa.</title>
        <authorList>
            <person name="Jiang F."/>
            <person name="Hou X."/>
            <person name="Shi G."/>
        </authorList>
    </citation>
    <scope>NUCLEOTIDE SEQUENCE</scope>
</reference>
<evidence type="ECO:0000259" key="8">
    <source>
        <dbReference type="PROSITE" id="PS51032"/>
    </source>
</evidence>
<dbReference type="GO" id="GO:0003700">
    <property type="term" value="F:DNA-binding transcription factor activity"/>
    <property type="evidence" value="ECO:0007669"/>
    <property type="project" value="InterPro"/>
</dbReference>
<name>Q208R2_BRARC</name>
<keyword evidence="5" id="KW-0804">Transcription</keyword>
<proteinExistence type="evidence at transcript level"/>
<accession>Q208R2</accession>
<evidence type="ECO:0000256" key="1">
    <source>
        <dbReference type="ARBA" id="ARBA00004123"/>
    </source>
</evidence>
<dbReference type="PANTHER" id="PTHR31839">
    <property type="entry name" value="DEHYDRATION-RESPONSIVE ELEMENT-BINDING PROTEIN 1D"/>
    <property type="match status" value="1"/>
</dbReference>
<feature type="domain" description="AP2/ERF" evidence="8">
    <location>
        <begin position="52"/>
        <end position="109"/>
    </location>
</feature>
<dbReference type="Pfam" id="PF00847">
    <property type="entry name" value="AP2"/>
    <property type="match status" value="1"/>
</dbReference>
<evidence type="ECO:0000256" key="7">
    <source>
        <dbReference type="ARBA" id="ARBA00024343"/>
    </source>
</evidence>
<dbReference type="PRINTS" id="PR00367">
    <property type="entry name" value="ETHRSPELEMNT"/>
</dbReference>
<keyword evidence="4" id="KW-0010">Activator</keyword>
<dbReference type="GO" id="GO:0003677">
    <property type="term" value="F:DNA binding"/>
    <property type="evidence" value="ECO:0007669"/>
    <property type="project" value="UniProtKB-KW"/>
</dbReference>
<keyword evidence="3" id="KW-0238">DNA-binding</keyword>
<protein>
    <submittedName>
        <fullName evidence="9">Brcbf</fullName>
    </submittedName>
</protein>
<keyword evidence="6" id="KW-0539">Nucleus</keyword>
<dbReference type="GO" id="GO:0005634">
    <property type="term" value="C:nucleus"/>
    <property type="evidence" value="ECO:0007669"/>
    <property type="project" value="UniProtKB-SubCell"/>
</dbReference>
<dbReference type="Gene3D" id="3.30.730.10">
    <property type="entry name" value="AP2/ERF domain"/>
    <property type="match status" value="1"/>
</dbReference>
<dbReference type="PROSITE" id="PS51032">
    <property type="entry name" value="AP2_ERF"/>
    <property type="match status" value="1"/>
</dbReference>
<comment type="similarity">
    <text evidence="7">Belongs to the AP2/ERF transcription factor family. ERF subfamily.</text>
</comment>
<evidence type="ECO:0000256" key="6">
    <source>
        <dbReference type="ARBA" id="ARBA00023242"/>
    </source>
</evidence>
<organism evidence="9">
    <name type="scientific">Brassica rapa subsp. chinensis</name>
    <name type="common">Pak-choi</name>
    <name type="synonym">Brassica chinensis</name>
    <dbReference type="NCBI Taxonomy" id="93385"/>
    <lineage>
        <taxon>Eukaryota</taxon>
        <taxon>Viridiplantae</taxon>
        <taxon>Streptophyta</taxon>
        <taxon>Embryophyta</taxon>
        <taxon>Tracheophyta</taxon>
        <taxon>Spermatophyta</taxon>
        <taxon>Magnoliopsida</taxon>
        <taxon>eudicotyledons</taxon>
        <taxon>Gunneridae</taxon>
        <taxon>Pentapetalae</taxon>
        <taxon>rosids</taxon>
        <taxon>malvids</taxon>
        <taxon>Brassicales</taxon>
        <taxon>Brassicaceae</taxon>
        <taxon>Brassiceae</taxon>
        <taxon>Brassica</taxon>
    </lineage>
</organism>
<dbReference type="FunFam" id="3.30.730.10:FF:000001">
    <property type="entry name" value="Ethylene-responsive transcription factor 2"/>
    <property type="match status" value="1"/>
</dbReference>
<dbReference type="InterPro" id="IPR036955">
    <property type="entry name" value="AP2/ERF_dom_sf"/>
</dbReference>
<evidence type="ECO:0000313" key="9">
    <source>
        <dbReference type="EMBL" id="ABD63908.1"/>
    </source>
</evidence>
<dbReference type="PANTHER" id="PTHR31839:SF63">
    <property type="entry name" value="AP2_ERF DOMAIN-CONTAINING PROTEIN"/>
    <property type="match status" value="1"/>
</dbReference>
<dbReference type="InterPro" id="IPR045277">
    <property type="entry name" value="DRE1A-I"/>
</dbReference>
<sequence>MNTFPASTEMVGSENESPVTTVAGGDYYPMLAASCPKKPAGRKKFQETRHPIYRGVRLRKSGKWVCEVREPNKKSRIWLGTFKTAEMAARAHDVAALALRGRGACLNYADSAWRLRIPETTCHKDIQKAAAEAALAFEAEKSDVTMQNGQNMEETIVEAIFTEENNDVFYMDEESMLEMPALLASMAEGMLLPPPSVHFGHNYDFDGDADVSLWSY</sequence>
<evidence type="ECO:0000256" key="5">
    <source>
        <dbReference type="ARBA" id="ARBA00023163"/>
    </source>
</evidence>
<comment type="subcellular location">
    <subcellularLocation>
        <location evidence="1">Nucleus</location>
    </subcellularLocation>
</comment>
<dbReference type="InterPro" id="IPR001471">
    <property type="entry name" value="AP2/ERF_dom"/>
</dbReference>
<dbReference type="SUPFAM" id="SSF54171">
    <property type="entry name" value="DNA-binding domain"/>
    <property type="match status" value="1"/>
</dbReference>
<evidence type="ECO:0000256" key="3">
    <source>
        <dbReference type="ARBA" id="ARBA00023125"/>
    </source>
</evidence>
<keyword evidence="2" id="KW-0805">Transcription regulation</keyword>
<dbReference type="SMART" id="SM00380">
    <property type="entry name" value="AP2"/>
    <property type="match status" value="1"/>
</dbReference>
<dbReference type="CDD" id="cd00018">
    <property type="entry name" value="AP2"/>
    <property type="match status" value="1"/>
</dbReference>
<evidence type="ECO:0000256" key="2">
    <source>
        <dbReference type="ARBA" id="ARBA00023015"/>
    </source>
</evidence>
<dbReference type="EMBL" id="DQ402470">
    <property type="protein sequence ID" value="ABD63908.1"/>
    <property type="molecule type" value="mRNA"/>
</dbReference>
<dbReference type="AlphaFoldDB" id="Q208R2"/>
<evidence type="ECO:0000256" key="4">
    <source>
        <dbReference type="ARBA" id="ARBA00023159"/>
    </source>
</evidence>
<dbReference type="InterPro" id="IPR016177">
    <property type="entry name" value="DNA-bd_dom_sf"/>
</dbReference>